<gene>
    <name evidence="1" type="ORF">SORBI_3002G409250</name>
</gene>
<dbReference type="Proteomes" id="UP000000768">
    <property type="component" value="Chromosome 2"/>
</dbReference>
<sequence>MTYVAVYVREAVWGHARRRAHTLAPPVRVYIWRARRPHNMVMVLPGNEHRCHFVRTCTPRTSLVLACPPTCAALGVLVRTSSRGPLARFCRRRVPVCDAVIYDDCLDVIGGEGWIELVLPLDPQQYVRRACRRGAMCDLVVVPLHPLARKAISMCFAAGSTLQSGAIFPECF</sequence>
<keyword evidence="2" id="KW-1185">Reference proteome</keyword>
<dbReference type="AlphaFoldDB" id="A0A1W0W7U6"/>
<accession>A0A1W0W7U6</accession>
<name>A0A1W0W7U6_SORBI</name>
<reference evidence="1 2" key="1">
    <citation type="journal article" date="2009" name="Nature">
        <title>The Sorghum bicolor genome and the diversification of grasses.</title>
        <authorList>
            <person name="Paterson A.H."/>
            <person name="Bowers J.E."/>
            <person name="Bruggmann R."/>
            <person name="Dubchak I."/>
            <person name="Grimwood J."/>
            <person name="Gundlach H."/>
            <person name="Haberer G."/>
            <person name="Hellsten U."/>
            <person name="Mitros T."/>
            <person name="Poliakov A."/>
            <person name="Schmutz J."/>
            <person name="Spannagl M."/>
            <person name="Tang H."/>
            <person name="Wang X."/>
            <person name="Wicker T."/>
            <person name="Bharti A.K."/>
            <person name="Chapman J."/>
            <person name="Feltus F.A."/>
            <person name="Gowik U."/>
            <person name="Grigoriev I.V."/>
            <person name="Lyons E."/>
            <person name="Maher C.A."/>
            <person name="Martis M."/>
            <person name="Narechania A."/>
            <person name="Otillar R.P."/>
            <person name="Penning B.W."/>
            <person name="Salamov A.A."/>
            <person name="Wang Y."/>
            <person name="Zhang L."/>
            <person name="Carpita N.C."/>
            <person name="Freeling M."/>
            <person name="Gingle A.R."/>
            <person name="Hash C.T."/>
            <person name="Keller B."/>
            <person name="Klein P."/>
            <person name="Kresovich S."/>
            <person name="McCann M.C."/>
            <person name="Ming R."/>
            <person name="Peterson D.G."/>
            <person name="Mehboob-ur-Rahman"/>
            <person name="Ware D."/>
            <person name="Westhoff P."/>
            <person name="Mayer K.F."/>
            <person name="Messing J."/>
            <person name="Rokhsar D.S."/>
        </authorList>
    </citation>
    <scope>NUCLEOTIDE SEQUENCE [LARGE SCALE GENOMIC DNA]</scope>
    <source>
        <strain evidence="2">cv. BTx623</strain>
    </source>
</reference>
<dbReference type="EMBL" id="CM000761">
    <property type="protein sequence ID" value="OQU90436.1"/>
    <property type="molecule type" value="Genomic_DNA"/>
</dbReference>
<dbReference type="Gramene" id="OQU90436">
    <property type="protein sequence ID" value="OQU90436"/>
    <property type="gene ID" value="SORBI_3002G409250"/>
</dbReference>
<evidence type="ECO:0000313" key="1">
    <source>
        <dbReference type="EMBL" id="OQU90436.1"/>
    </source>
</evidence>
<evidence type="ECO:0000313" key="2">
    <source>
        <dbReference type="Proteomes" id="UP000000768"/>
    </source>
</evidence>
<reference evidence="2" key="2">
    <citation type="journal article" date="2018" name="Plant J.">
        <title>The Sorghum bicolor reference genome: improved assembly, gene annotations, a transcriptome atlas, and signatures of genome organization.</title>
        <authorList>
            <person name="McCormick R.F."/>
            <person name="Truong S.K."/>
            <person name="Sreedasyam A."/>
            <person name="Jenkins J."/>
            <person name="Shu S."/>
            <person name="Sims D."/>
            <person name="Kennedy M."/>
            <person name="Amirebrahimi M."/>
            <person name="Weers B.D."/>
            <person name="McKinley B."/>
            <person name="Mattison A."/>
            <person name="Morishige D.T."/>
            <person name="Grimwood J."/>
            <person name="Schmutz J."/>
            <person name="Mullet J.E."/>
        </authorList>
    </citation>
    <scope>NUCLEOTIDE SEQUENCE [LARGE SCALE GENOMIC DNA]</scope>
    <source>
        <strain evidence="2">cv. BTx623</strain>
    </source>
</reference>
<proteinExistence type="predicted"/>
<dbReference type="InParanoid" id="A0A1W0W7U6"/>
<organism evidence="1 2">
    <name type="scientific">Sorghum bicolor</name>
    <name type="common">Sorghum</name>
    <name type="synonym">Sorghum vulgare</name>
    <dbReference type="NCBI Taxonomy" id="4558"/>
    <lineage>
        <taxon>Eukaryota</taxon>
        <taxon>Viridiplantae</taxon>
        <taxon>Streptophyta</taxon>
        <taxon>Embryophyta</taxon>
        <taxon>Tracheophyta</taxon>
        <taxon>Spermatophyta</taxon>
        <taxon>Magnoliopsida</taxon>
        <taxon>Liliopsida</taxon>
        <taxon>Poales</taxon>
        <taxon>Poaceae</taxon>
        <taxon>PACMAD clade</taxon>
        <taxon>Panicoideae</taxon>
        <taxon>Andropogonodae</taxon>
        <taxon>Andropogoneae</taxon>
        <taxon>Sorghinae</taxon>
        <taxon>Sorghum</taxon>
    </lineage>
</organism>
<protein>
    <submittedName>
        <fullName evidence="1">Uncharacterized protein</fullName>
    </submittedName>
</protein>